<evidence type="ECO:0000256" key="7">
    <source>
        <dbReference type="SAM" id="Phobius"/>
    </source>
</evidence>
<dbReference type="Gene3D" id="1.20.1250.20">
    <property type="entry name" value="MFS general substrate transporter like domains"/>
    <property type="match status" value="1"/>
</dbReference>
<dbReference type="InterPro" id="IPR011701">
    <property type="entry name" value="MFS"/>
</dbReference>
<dbReference type="AlphaFoldDB" id="A0A401Z0V9"/>
<evidence type="ECO:0000256" key="2">
    <source>
        <dbReference type="ARBA" id="ARBA00022475"/>
    </source>
</evidence>
<dbReference type="InterPro" id="IPR036259">
    <property type="entry name" value="MFS_trans_sf"/>
</dbReference>
<evidence type="ECO:0000256" key="6">
    <source>
        <dbReference type="SAM" id="MobiDB-lite"/>
    </source>
</evidence>
<reference evidence="8 9" key="1">
    <citation type="submission" date="2018-12" db="EMBL/GenBank/DDBJ databases">
        <title>Draft genome sequence of Embleya hyalina NBRC 13850T.</title>
        <authorList>
            <person name="Komaki H."/>
            <person name="Hosoyama A."/>
            <person name="Kimura A."/>
            <person name="Ichikawa N."/>
            <person name="Tamura T."/>
        </authorList>
    </citation>
    <scope>NUCLEOTIDE SEQUENCE [LARGE SCALE GENOMIC DNA]</scope>
    <source>
        <strain evidence="8 9">NBRC 13850</strain>
    </source>
</reference>
<evidence type="ECO:0008006" key="10">
    <source>
        <dbReference type="Google" id="ProtNLM"/>
    </source>
</evidence>
<dbReference type="GO" id="GO:0005886">
    <property type="term" value="C:plasma membrane"/>
    <property type="evidence" value="ECO:0007669"/>
    <property type="project" value="UniProtKB-SubCell"/>
</dbReference>
<gene>
    <name evidence="8" type="ORF">EHYA_08192</name>
</gene>
<dbReference type="RefSeq" id="WP_126642195.1">
    <property type="nucleotide sequence ID" value="NZ_BIFH01000040.1"/>
</dbReference>
<evidence type="ECO:0000313" key="9">
    <source>
        <dbReference type="Proteomes" id="UP000286931"/>
    </source>
</evidence>
<comment type="subcellular location">
    <subcellularLocation>
        <location evidence="1">Cell membrane</location>
        <topology evidence="1">Multi-pass membrane protein</topology>
    </subcellularLocation>
</comment>
<evidence type="ECO:0000256" key="4">
    <source>
        <dbReference type="ARBA" id="ARBA00022989"/>
    </source>
</evidence>
<feature type="region of interest" description="Disordered" evidence="6">
    <location>
        <begin position="187"/>
        <end position="239"/>
    </location>
</feature>
<feature type="transmembrane region" description="Helical" evidence="7">
    <location>
        <begin position="74"/>
        <end position="93"/>
    </location>
</feature>
<dbReference type="GO" id="GO:0022857">
    <property type="term" value="F:transmembrane transporter activity"/>
    <property type="evidence" value="ECO:0007669"/>
    <property type="project" value="InterPro"/>
</dbReference>
<sequence>MQKRYGGVWSYIAGAAAARTGDEMSGPALLLAGLAATGSAATASALLAAVTAAAALGGPVFGVLLDRSPRPGRLLTATLAGYAAALGAILATLGRTPIAVTLLIALTAGLAGPALTGGWTSQLPRVVAPSDLPRATTYDAMTFNLAALTGPALAGIVTTLAGARFAVTTAIVLICLALPAARALPPAQAQMPARTQVPRRHVPPPPTRASPANRSHEPREPSNLPAATRPHVPPKHSSAPSIGADLVAGFRAIVGSPSLARATVASMLSCVGQGILLAGSPLLGERAFGSAAHGTTLLSLLAASALTTNALLARRPHALRPETVIRYSTLILTGALLLAATAHPIPLIAAMLLAGTAEGPQLTALFTIRHREAPEGLRSRIFTTGASLKITAFALGAALTGPLLTHSLTTALATAALFQILATLSLTERTQKPPAGTGPNPEPEPEHEPERDR</sequence>
<proteinExistence type="predicted"/>
<keyword evidence="5 7" id="KW-0472">Membrane</keyword>
<dbReference type="EMBL" id="BIFH01000040">
    <property type="protein sequence ID" value="GCE00467.1"/>
    <property type="molecule type" value="Genomic_DNA"/>
</dbReference>
<feature type="compositionally biased region" description="Low complexity" evidence="6">
    <location>
        <begin position="187"/>
        <end position="196"/>
    </location>
</feature>
<organism evidence="8 9">
    <name type="scientific">Embleya hyalina</name>
    <dbReference type="NCBI Taxonomy" id="516124"/>
    <lineage>
        <taxon>Bacteria</taxon>
        <taxon>Bacillati</taxon>
        <taxon>Actinomycetota</taxon>
        <taxon>Actinomycetes</taxon>
        <taxon>Kitasatosporales</taxon>
        <taxon>Streptomycetaceae</taxon>
        <taxon>Embleya</taxon>
    </lineage>
</organism>
<dbReference type="PANTHER" id="PTHR23513">
    <property type="entry name" value="INTEGRAL MEMBRANE EFFLUX PROTEIN-RELATED"/>
    <property type="match status" value="1"/>
</dbReference>
<dbReference type="PANTHER" id="PTHR23513:SF11">
    <property type="entry name" value="STAPHYLOFERRIN A TRANSPORTER"/>
    <property type="match status" value="1"/>
</dbReference>
<evidence type="ECO:0000256" key="3">
    <source>
        <dbReference type="ARBA" id="ARBA00022692"/>
    </source>
</evidence>
<accession>A0A401Z0V9</accession>
<feature type="transmembrane region" description="Helical" evidence="7">
    <location>
        <begin position="165"/>
        <end position="184"/>
    </location>
</feature>
<feature type="transmembrane region" description="Helical" evidence="7">
    <location>
        <begin position="99"/>
        <end position="119"/>
    </location>
</feature>
<feature type="transmembrane region" description="Helical" evidence="7">
    <location>
        <begin position="405"/>
        <end position="424"/>
    </location>
</feature>
<feature type="region of interest" description="Disordered" evidence="6">
    <location>
        <begin position="429"/>
        <end position="453"/>
    </location>
</feature>
<dbReference type="Pfam" id="PF07690">
    <property type="entry name" value="MFS_1"/>
    <property type="match status" value="1"/>
</dbReference>
<keyword evidence="9" id="KW-1185">Reference proteome</keyword>
<name>A0A401Z0V9_9ACTN</name>
<dbReference type="Proteomes" id="UP000286931">
    <property type="component" value="Unassembled WGS sequence"/>
</dbReference>
<dbReference type="OrthoDB" id="3690525at2"/>
<keyword evidence="3 7" id="KW-0812">Transmembrane</keyword>
<protein>
    <recommendedName>
        <fullName evidence="10">MFS transporter</fullName>
    </recommendedName>
</protein>
<keyword evidence="4 7" id="KW-1133">Transmembrane helix</keyword>
<evidence type="ECO:0000313" key="8">
    <source>
        <dbReference type="EMBL" id="GCE00467.1"/>
    </source>
</evidence>
<evidence type="ECO:0000256" key="5">
    <source>
        <dbReference type="ARBA" id="ARBA00023136"/>
    </source>
</evidence>
<dbReference type="SUPFAM" id="SSF103473">
    <property type="entry name" value="MFS general substrate transporter"/>
    <property type="match status" value="1"/>
</dbReference>
<feature type="transmembrane region" description="Helical" evidence="7">
    <location>
        <begin position="29"/>
        <end position="62"/>
    </location>
</feature>
<feature type="transmembrane region" description="Helical" evidence="7">
    <location>
        <begin position="291"/>
        <end position="312"/>
    </location>
</feature>
<feature type="compositionally biased region" description="Basic and acidic residues" evidence="6">
    <location>
        <begin position="444"/>
        <end position="453"/>
    </location>
</feature>
<feature type="transmembrane region" description="Helical" evidence="7">
    <location>
        <begin position="140"/>
        <end position="159"/>
    </location>
</feature>
<keyword evidence="2" id="KW-1003">Cell membrane</keyword>
<comment type="caution">
    <text evidence="8">The sequence shown here is derived from an EMBL/GenBank/DDBJ whole genome shotgun (WGS) entry which is preliminary data.</text>
</comment>
<evidence type="ECO:0000256" key="1">
    <source>
        <dbReference type="ARBA" id="ARBA00004651"/>
    </source>
</evidence>